<accession>A0A0K8QQA1</accession>
<evidence type="ECO:0000313" key="8">
    <source>
        <dbReference type="EMBL" id="GAP66587.1"/>
    </source>
</evidence>
<feature type="domain" description="Ribosome maturation factor RimP N-terminal" evidence="5">
    <location>
        <begin position="10"/>
        <end position="82"/>
    </location>
</feature>
<evidence type="ECO:0000256" key="1">
    <source>
        <dbReference type="ARBA" id="ARBA00022490"/>
    </source>
</evidence>
<keyword evidence="9" id="KW-1185">Reference proteome</keyword>
<dbReference type="AlphaFoldDB" id="A0A0K8QQA1"/>
<dbReference type="HAMAP" id="MF_01077">
    <property type="entry name" value="RimP"/>
    <property type="match status" value="1"/>
</dbReference>
<dbReference type="SUPFAM" id="SSF74942">
    <property type="entry name" value="YhbC-like, C-terminal domain"/>
    <property type="match status" value="1"/>
</dbReference>
<evidence type="ECO:0000259" key="6">
    <source>
        <dbReference type="Pfam" id="PF17384"/>
    </source>
</evidence>
<dbReference type="Gene3D" id="3.30.300.70">
    <property type="entry name" value="RimP-like superfamily, N-terminal"/>
    <property type="match status" value="1"/>
</dbReference>
<dbReference type="FunFam" id="3.30.300.70:FF:000001">
    <property type="entry name" value="Ribosome maturation factor RimP"/>
    <property type="match status" value="1"/>
</dbReference>
<dbReference type="GO" id="GO:0000028">
    <property type="term" value="P:ribosomal small subunit assembly"/>
    <property type="evidence" value="ECO:0007669"/>
    <property type="project" value="TreeGrafter"/>
</dbReference>
<dbReference type="InterPro" id="IPR003728">
    <property type="entry name" value="Ribosome_maturation_RimP"/>
</dbReference>
<dbReference type="STRING" id="1475481.GCA_000953855_01939"/>
<dbReference type="EMBL" id="DF952378">
    <property type="protein sequence ID" value="GAN44018.1"/>
    <property type="molecule type" value="Genomic_DNA"/>
</dbReference>
<dbReference type="SUPFAM" id="SSF75420">
    <property type="entry name" value="YhbC-like, N-terminal domain"/>
    <property type="match status" value="1"/>
</dbReference>
<feature type="compositionally biased region" description="Basic residues" evidence="4">
    <location>
        <begin position="163"/>
        <end position="176"/>
    </location>
</feature>
<sequence>MDTHALTARLAPALADLGLECLGVEWNPGRGESLLRVYIDASDHAVTLDDCEAASREISALLDVEDPIPGRYVLEVSSPGVDRPLFSAAQFARHVGAEARITLKLPLTGGRRRLRGRIVAVEGDRVTVEHDGARTVLEHANIEGARLVPDWEALGIGPAPKPGKGKAKPGKGRIKQ</sequence>
<comment type="similarity">
    <text evidence="3">Belongs to the RimP family.</text>
</comment>
<dbReference type="GO" id="GO:0006412">
    <property type="term" value="P:translation"/>
    <property type="evidence" value="ECO:0007669"/>
    <property type="project" value="TreeGrafter"/>
</dbReference>
<evidence type="ECO:0000259" key="5">
    <source>
        <dbReference type="Pfam" id="PF02576"/>
    </source>
</evidence>
<dbReference type="GO" id="GO:0005829">
    <property type="term" value="C:cytosol"/>
    <property type="evidence" value="ECO:0007669"/>
    <property type="project" value="TreeGrafter"/>
</dbReference>
<proteinExistence type="inferred from homology"/>
<name>A0A0K8QQA1_9GAMM</name>
<feature type="domain" description="Ribosome maturation factor RimP C-terminal" evidence="6">
    <location>
        <begin position="85"/>
        <end position="151"/>
    </location>
</feature>
<protein>
    <recommendedName>
        <fullName evidence="3">Ribosome maturation factor RimP</fullName>
    </recommendedName>
</protein>
<reference evidence="7" key="1">
    <citation type="submission" date="2015-03" db="EMBL/GenBank/DDBJ databases">
        <title>Draft genome sequence of Mizugakiibacter sediminis skMP5.</title>
        <authorList>
            <person name="Watanabe T."/>
            <person name="Kojima H."/>
            <person name="Fukui M."/>
        </authorList>
    </citation>
    <scope>NUCLEOTIDE SEQUENCE</scope>
    <source>
        <strain evidence="7">SkMP5</strain>
    </source>
</reference>
<dbReference type="InterPro" id="IPR035956">
    <property type="entry name" value="RimP_N_sf"/>
</dbReference>
<evidence type="ECO:0000256" key="2">
    <source>
        <dbReference type="ARBA" id="ARBA00022517"/>
    </source>
</evidence>
<evidence type="ECO:0000313" key="7">
    <source>
        <dbReference type="EMBL" id="GAN44018.1"/>
    </source>
</evidence>
<dbReference type="RefSeq" id="WP_062537185.1">
    <property type="nucleotide sequence ID" value="NZ_DF970218.1"/>
</dbReference>
<comment type="function">
    <text evidence="3">Required for maturation of 30S ribosomal subunits.</text>
</comment>
<evidence type="ECO:0000313" key="9">
    <source>
        <dbReference type="Proteomes" id="UP000253740"/>
    </source>
</evidence>
<comment type="subcellular location">
    <subcellularLocation>
        <location evidence="3">Cytoplasm</location>
    </subcellularLocation>
</comment>
<keyword evidence="1 3" id="KW-0963">Cytoplasm</keyword>
<gene>
    <name evidence="3" type="primary">rimP</name>
    <name evidence="7" type="ORF">MBSD_0535</name>
    <name evidence="8" type="ORF">MBSD_n1897</name>
</gene>
<dbReference type="PANTHER" id="PTHR33867">
    <property type="entry name" value="RIBOSOME MATURATION FACTOR RIMP"/>
    <property type="match status" value="1"/>
</dbReference>
<dbReference type="OrthoDB" id="9805006at2"/>
<dbReference type="InterPro" id="IPR028989">
    <property type="entry name" value="RimP_N"/>
</dbReference>
<dbReference type="Pfam" id="PF17384">
    <property type="entry name" value="DUF150_C"/>
    <property type="match status" value="1"/>
</dbReference>
<dbReference type="HOGENOM" id="CLU_070525_1_1_6"/>
<dbReference type="Pfam" id="PF02576">
    <property type="entry name" value="RimP_N"/>
    <property type="match status" value="1"/>
</dbReference>
<dbReference type="InterPro" id="IPR028998">
    <property type="entry name" value="RimP_C"/>
</dbReference>
<dbReference type="Proteomes" id="UP000253740">
    <property type="component" value="Unassembled WGS sequence"/>
</dbReference>
<evidence type="ECO:0000256" key="4">
    <source>
        <dbReference type="SAM" id="MobiDB-lite"/>
    </source>
</evidence>
<keyword evidence="2 3" id="KW-0690">Ribosome biogenesis</keyword>
<evidence type="ECO:0000256" key="3">
    <source>
        <dbReference type="HAMAP-Rule" id="MF_01077"/>
    </source>
</evidence>
<dbReference type="CDD" id="cd01734">
    <property type="entry name" value="YlxS_C"/>
    <property type="match status" value="1"/>
</dbReference>
<dbReference type="EMBL" id="DF970218">
    <property type="protein sequence ID" value="GAP66587.1"/>
    <property type="molecule type" value="Genomic_DNA"/>
</dbReference>
<reference evidence="8" key="2">
    <citation type="submission" date="2015-08" db="EMBL/GenBank/DDBJ databases">
        <title>Complete DNA Sequence of Pseudomonas syringae pv. actinidiae, the Causal Agent of Kiwifruit Canker Disease.</title>
        <authorList>
            <person name="Rikkerink E.H.A."/>
            <person name="Fineran P.C."/>
        </authorList>
    </citation>
    <scope>NUCLEOTIDE SEQUENCE</scope>
    <source>
        <strain evidence="8">SkMP5</strain>
    </source>
</reference>
<organism evidence="8">
    <name type="scientific">Mizugakiibacter sediminis</name>
    <dbReference type="NCBI Taxonomy" id="1475481"/>
    <lineage>
        <taxon>Bacteria</taxon>
        <taxon>Pseudomonadati</taxon>
        <taxon>Pseudomonadota</taxon>
        <taxon>Gammaproteobacteria</taxon>
        <taxon>Lysobacterales</taxon>
        <taxon>Rhodanobacteraceae</taxon>
        <taxon>Mizugakiibacter</taxon>
    </lineage>
</organism>
<dbReference type="PANTHER" id="PTHR33867:SF1">
    <property type="entry name" value="RIBOSOME MATURATION FACTOR RIMP"/>
    <property type="match status" value="1"/>
</dbReference>
<dbReference type="InterPro" id="IPR036847">
    <property type="entry name" value="RimP_C_sf"/>
</dbReference>
<feature type="region of interest" description="Disordered" evidence="4">
    <location>
        <begin position="154"/>
        <end position="176"/>
    </location>
</feature>